<accession>A0A9P0HF83</accession>
<proteinExistence type="predicted"/>
<dbReference type="AlphaFoldDB" id="A0A9P0HF83"/>
<protein>
    <submittedName>
        <fullName evidence="1">Uncharacterized protein</fullName>
    </submittedName>
</protein>
<dbReference type="EMBL" id="OV725081">
    <property type="protein sequence ID" value="CAH1400964.1"/>
    <property type="molecule type" value="Genomic_DNA"/>
</dbReference>
<gene>
    <name evidence="1" type="ORF">NEZAVI_LOCUS10090</name>
</gene>
<dbReference type="Proteomes" id="UP001152798">
    <property type="component" value="Chromosome 5"/>
</dbReference>
<evidence type="ECO:0000313" key="1">
    <source>
        <dbReference type="EMBL" id="CAH1400964.1"/>
    </source>
</evidence>
<evidence type="ECO:0000313" key="2">
    <source>
        <dbReference type="Proteomes" id="UP001152798"/>
    </source>
</evidence>
<name>A0A9P0HF83_NEZVI</name>
<organism evidence="1 2">
    <name type="scientific">Nezara viridula</name>
    <name type="common">Southern green stink bug</name>
    <name type="synonym">Cimex viridulus</name>
    <dbReference type="NCBI Taxonomy" id="85310"/>
    <lineage>
        <taxon>Eukaryota</taxon>
        <taxon>Metazoa</taxon>
        <taxon>Ecdysozoa</taxon>
        <taxon>Arthropoda</taxon>
        <taxon>Hexapoda</taxon>
        <taxon>Insecta</taxon>
        <taxon>Pterygota</taxon>
        <taxon>Neoptera</taxon>
        <taxon>Paraneoptera</taxon>
        <taxon>Hemiptera</taxon>
        <taxon>Heteroptera</taxon>
        <taxon>Panheteroptera</taxon>
        <taxon>Pentatomomorpha</taxon>
        <taxon>Pentatomoidea</taxon>
        <taxon>Pentatomidae</taxon>
        <taxon>Pentatominae</taxon>
        <taxon>Nezara</taxon>
    </lineage>
</organism>
<sequence length="40" mass="4510">MQLATMGLRQGIISASRMVVKDGSSFSKVTFLYKIYKIKI</sequence>
<reference evidence="1" key="1">
    <citation type="submission" date="2022-01" db="EMBL/GenBank/DDBJ databases">
        <authorList>
            <person name="King R."/>
        </authorList>
    </citation>
    <scope>NUCLEOTIDE SEQUENCE</scope>
</reference>
<keyword evidence="2" id="KW-1185">Reference proteome</keyword>